<organism evidence="1">
    <name type="scientific">Setaria italica</name>
    <name type="common">Foxtail millet</name>
    <name type="synonym">Panicum italicum</name>
    <dbReference type="NCBI Taxonomy" id="4555"/>
    <lineage>
        <taxon>Eukaryota</taxon>
        <taxon>Viridiplantae</taxon>
        <taxon>Streptophyta</taxon>
        <taxon>Embryophyta</taxon>
        <taxon>Tracheophyta</taxon>
        <taxon>Spermatophyta</taxon>
        <taxon>Magnoliopsida</taxon>
        <taxon>Liliopsida</taxon>
        <taxon>Poales</taxon>
        <taxon>Poaceae</taxon>
        <taxon>PACMAD clade</taxon>
        <taxon>Panicoideae</taxon>
        <taxon>Panicodae</taxon>
        <taxon>Paniceae</taxon>
        <taxon>Cenchrinae</taxon>
        <taxon>Setaria</taxon>
    </lineage>
</organism>
<evidence type="ECO:0000313" key="1">
    <source>
        <dbReference type="EMBL" id="RCV36608.1"/>
    </source>
</evidence>
<reference evidence="1" key="2">
    <citation type="submission" date="2015-07" db="EMBL/GenBank/DDBJ databases">
        <authorList>
            <person name="Noorani M."/>
        </authorList>
    </citation>
    <scope>NUCLEOTIDE SEQUENCE</scope>
    <source>
        <strain evidence="1">Yugu1</strain>
    </source>
</reference>
<reference evidence="1" key="1">
    <citation type="journal article" date="2012" name="Nat. Biotechnol.">
        <title>Reference genome sequence of the model plant Setaria.</title>
        <authorList>
            <person name="Bennetzen J.L."/>
            <person name="Schmutz J."/>
            <person name="Wang H."/>
            <person name="Percifield R."/>
            <person name="Hawkins J."/>
            <person name="Pontaroli A.C."/>
            <person name="Estep M."/>
            <person name="Feng L."/>
            <person name="Vaughn J.N."/>
            <person name="Grimwood J."/>
            <person name="Jenkins J."/>
            <person name="Barry K."/>
            <person name="Lindquist E."/>
            <person name="Hellsten U."/>
            <person name="Deshpande S."/>
            <person name="Wang X."/>
            <person name="Wu X."/>
            <person name="Mitros T."/>
            <person name="Triplett J."/>
            <person name="Yang X."/>
            <person name="Ye C.Y."/>
            <person name="Mauro-Herrera M."/>
            <person name="Wang L."/>
            <person name="Li P."/>
            <person name="Sharma M."/>
            <person name="Sharma R."/>
            <person name="Ronald P.C."/>
            <person name="Panaud O."/>
            <person name="Kellogg E.A."/>
            <person name="Brutnell T.P."/>
            <person name="Doust A.N."/>
            <person name="Tuskan G.A."/>
            <person name="Rokhsar D."/>
            <person name="Devos K.M."/>
        </authorList>
    </citation>
    <scope>NUCLEOTIDE SEQUENCE [LARGE SCALE GENOMIC DNA]</scope>
    <source>
        <strain evidence="1">Yugu1</strain>
    </source>
</reference>
<protein>
    <submittedName>
        <fullName evidence="1">Uncharacterized protein</fullName>
    </submittedName>
</protein>
<name>A0A368S2H2_SETIT</name>
<gene>
    <name evidence="1" type="ORF">SETIT_7G331200v2</name>
</gene>
<accession>A0A368S2H2</accession>
<dbReference type="EMBL" id="CM003534">
    <property type="protein sequence ID" value="RCV36608.1"/>
    <property type="molecule type" value="Genomic_DNA"/>
</dbReference>
<sequence length="92" mass="9751">MASRLRGSGSTLPLPACLRGVVCCCLAARGEAATTQSLLLRLMLPPPHVRLEDNDVSIPPGIGMLLNSVCPYDLILHPVDNGVIAVGLHQQR</sequence>
<proteinExistence type="predicted"/>
<dbReference type="AlphaFoldDB" id="A0A368S2H2"/>